<reference evidence="6" key="2">
    <citation type="submission" date="2023-06" db="EMBL/GenBank/DDBJ databases">
        <authorList>
            <person name="Swenson N.G."/>
            <person name="Wegrzyn J.L."/>
            <person name="Mcevoy S.L."/>
        </authorList>
    </citation>
    <scope>NUCLEOTIDE SEQUENCE</scope>
    <source>
        <strain evidence="6">NS2018</strain>
        <tissue evidence="6">Leaf</tissue>
    </source>
</reference>
<keyword evidence="3" id="KW-0862">Zinc</keyword>
<dbReference type="InterPro" id="IPR006564">
    <property type="entry name" value="Znf_PMZ"/>
</dbReference>
<feature type="domain" description="SWIM-type" evidence="5">
    <location>
        <begin position="79"/>
        <end position="111"/>
    </location>
</feature>
<evidence type="ECO:0000313" key="6">
    <source>
        <dbReference type="EMBL" id="KAK0572263.1"/>
    </source>
</evidence>
<evidence type="ECO:0000256" key="2">
    <source>
        <dbReference type="ARBA" id="ARBA00022771"/>
    </source>
</evidence>
<accession>A0AA39VBW0</accession>
<keyword evidence="2 4" id="KW-0863">Zinc-finger</keyword>
<evidence type="ECO:0000256" key="3">
    <source>
        <dbReference type="ARBA" id="ARBA00022833"/>
    </source>
</evidence>
<dbReference type="InterPro" id="IPR007527">
    <property type="entry name" value="Znf_SWIM"/>
</dbReference>
<dbReference type="GO" id="GO:0008270">
    <property type="term" value="F:zinc ion binding"/>
    <property type="evidence" value="ECO:0007669"/>
    <property type="project" value="UniProtKB-KW"/>
</dbReference>
<comment type="caution">
    <text evidence="6">The sequence shown here is derived from an EMBL/GenBank/DDBJ whole genome shotgun (WGS) entry which is preliminary data.</text>
</comment>
<dbReference type="SMART" id="SM00575">
    <property type="entry name" value="ZnF_PMZ"/>
    <property type="match status" value="1"/>
</dbReference>
<evidence type="ECO:0000259" key="5">
    <source>
        <dbReference type="PROSITE" id="PS50966"/>
    </source>
</evidence>
<keyword evidence="1" id="KW-0479">Metal-binding</keyword>
<proteinExistence type="predicted"/>
<protein>
    <recommendedName>
        <fullName evidence="5">SWIM-type domain-containing protein</fullName>
    </recommendedName>
</protein>
<dbReference type="PANTHER" id="PTHR31973:SF187">
    <property type="entry name" value="MUTATOR TRANSPOSASE MUDRA PROTEIN"/>
    <property type="match status" value="1"/>
</dbReference>
<evidence type="ECO:0000313" key="7">
    <source>
        <dbReference type="Proteomes" id="UP001168877"/>
    </source>
</evidence>
<sequence length="152" mass="17593">MERMRTESAAAHRWLLEKDHVHWSKAFFKDTAMCDMLCNNMCEAFNATILKARDKPIITLMEMISNSTFQVRGHADERYVVDIERRTCACNKWQLIGIPCIHGMSALMSSNRDPIQFIDNMYKKESFLSVYTPVIYGINGPSLWPKTNDKPL</sequence>
<dbReference type="AlphaFoldDB" id="A0AA39VBW0"/>
<dbReference type="PANTHER" id="PTHR31973">
    <property type="entry name" value="POLYPROTEIN, PUTATIVE-RELATED"/>
    <property type="match status" value="1"/>
</dbReference>
<dbReference type="EMBL" id="JAUESC010000388">
    <property type="protein sequence ID" value="KAK0572263.1"/>
    <property type="molecule type" value="Genomic_DNA"/>
</dbReference>
<reference evidence="6" key="1">
    <citation type="journal article" date="2022" name="Plant J.">
        <title>Strategies of tolerance reflected in two North American maple genomes.</title>
        <authorList>
            <person name="McEvoy S.L."/>
            <person name="Sezen U.U."/>
            <person name="Trouern-Trend A."/>
            <person name="McMahon S.M."/>
            <person name="Schaberg P.G."/>
            <person name="Yang J."/>
            <person name="Wegrzyn J.L."/>
            <person name="Swenson N.G."/>
        </authorList>
    </citation>
    <scope>NUCLEOTIDE SEQUENCE</scope>
    <source>
        <strain evidence="6">NS2018</strain>
    </source>
</reference>
<dbReference type="PROSITE" id="PS50966">
    <property type="entry name" value="ZF_SWIM"/>
    <property type="match status" value="1"/>
</dbReference>
<keyword evidence="7" id="KW-1185">Reference proteome</keyword>
<organism evidence="6 7">
    <name type="scientific">Acer saccharum</name>
    <name type="common">Sugar maple</name>
    <dbReference type="NCBI Taxonomy" id="4024"/>
    <lineage>
        <taxon>Eukaryota</taxon>
        <taxon>Viridiplantae</taxon>
        <taxon>Streptophyta</taxon>
        <taxon>Embryophyta</taxon>
        <taxon>Tracheophyta</taxon>
        <taxon>Spermatophyta</taxon>
        <taxon>Magnoliopsida</taxon>
        <taxon>eudicotyledons</taxon>
        <taxon>Gunneridae</taxon>
        <taxon>Pentapetalae</taxon>
        <taxon>rosids</taxon>
        <taxon>malvids</taxon>
        <taxon>Sapindales</taxon>
        <taxon>Sapindaceae</taxon>
        <taxon>Hippocastanoideae</taxon>
        <taxon>Acereae</taxon>
        <taxon>Acer</taxon>
    </lineage>
</organism>
<dbReference type="Pfam" id="PF04434">
    <property type="entry name" value="SWIM"/>
    <property type="match status" value="1"/>
</dbReference>
<dbReference type="Proteomes" id="UP001168877">
    <property type="component" value="Unassembled WGS sequence"/>
</dbReference>
<name>A0AA39VBW0_ACESA</name>
<evidence type="ECO:0000256" key="1">
    <source>
        <dbReference type="ARBA" id="ARBA00022723"/>
    </source>
</evidence>
<gene>
    <name evidence="6" type="ORF">LWI29_028832</name>
</gene>
<evidence type="ECO:0000256" key="4">
    <source>
        <dbReference type="PROSITE-ProRule" id="PRU00325"/>
    </source>
</evidence>